<dbReference type="EMBL" id="GISG01006229">
    <property type="protein sequence ID" value="MBA4615137.1"/>
    <property type="molecule type" value="Transcribed_RNA"/>
</dbReference>
<reference evidence="1" key="2">
    <citation type="submission" date="2020-07" db="EMBL/GenBank/DDBJ databases">
        <authorList>
            <person name="Vera ALvarez R."/>
            <person name="Arias-Moreno D.M."/>
            <person name="Jimenez-Jacinto V."/>
            <person name="Jimenez-Bremont J.F."/>
            <person name="Swaminathan K."/>
            <person name="Moose S.P."/>
            <person name="Guerrero-Gonzalez M.L."/>
            <person name="Marino-Ramirez L."/>
            <person name="Landsman D."/>
            <person name="Rodriguez-Kessler M."/>
            <person name="Delgado-Sanchez P."/>
        </authorList>
    </citation>
    <scope>NUCLEOTIDE SEQUENCE</scope>
    <source>
        <tissue evidence="1">Cladode</tissue>
    </source>
</reference>
<protein>
    <submittedName>
        <fullName evidence="1">Uncharacterized protein</fullName>
    </submittedName>
</protein>
<accession>A0A7C8YCZ6</accession>
<dbReference type="AlphaFoldDB" id="A0A7C8YCZ6"/>
<sequence>MTIIAPVMETIVPRILAWLVELLHASFSILKTVANRKVKAGIRLLMAEARVGEPYSIPLYPNNRLALPINPRRRSWPMILEFSGGNTVLLWSKGEGRRIREARAYE</sequence>
<evidence type="ECO:0000313" key="1">
    <source>
        <dbReference type="EMBL" id="MBA4615137.1"/>
    </source>
</evidence>
<reference evidence="1" key="1">
    <citation type="journal article" date="2013" name="J. Plant Res.">
        <title>Effect of fungi and light on seed germination of three Opuntia species from semiarid lands of central Mexico.</title>
        <authorList>
            <person name="Delgado-Sanchez P."/>
            <person name="Jimenez-Bremont J.F."/>
            <person name="Guerrero-Gonzalez Mde L."/>
            <person name="Flores J."/>
        </authorList>
    </citation>
    <scope>NUCLEOTIDE SEQUENCE</scope>
    <source>
        <tissue evidence="1">Cladode</tissue>
    </source>
</reference>
<proteinExistence type="predicted"/>
<name>A0A7C8YCZ6_OPUST</name>
<organism evidence="1">
    <name type="scientific">Opuntia streptacantha</name>
    <name type="common">Prickly pear cactus</name>
    <name type="synonym">Opuntia cardona</name>
    <dbReference type="NCBI Taxonomy" id="393608"/>
    <lineage>
        <taxon>Eukaryota</taxon>
        <taxon>Viridiplantae</taxon>
        <taxon>Streptophyta</taxon>
        <taxon>Embryophyta</taxon>
        <taxon>Tracheophyta</taxon>
        <taxon>Spermatophyta</taxon>
        <taxon>Magnoliopsida</taxon>
        <taxon>eudicotyledons</taxon>
        <taxon>Gunneridae</taxon>
        <taxon>Pentapetalae</taxon>
        <taxon>Caryophyllales</taxon>
        <taxon>Cactineae</taxon>
        <taxon>Cactaceae</taxon>
        <taxon>Opuntioideae</taxon>
        <taxon>Opuntia</taxon>
    </lineage>
</organism>